<feature type="domain" description="CBS" evidence="10">
    <location>
        <begin position="215"/>
        <end position="276"/>
    </location>
</feature>
<feature type="transmembrane region" description="Helical" evidence="9">
    <location>
        <begin position="59"/>
        <end position="79"/>
    </location>
</feature>
<protein>
    <submittedName>
        <fullName evidence="12">HlyC/CorC family transporter</fullName>
    </submittedName>
</protein>
<comment type="subcellular location">
    <subcellularLocation>
        <location evidence="1">Membrane</location>
        <topology evidence="1">Multi-pass membrane protein</topology>
    </subcellularLocation>
</comment>
<dbReference type="Proteomes" id="UP000676169">
    <property type="component" value="Chromosome"/>
</dbReference>
<evidence type="ECO:0000259" key="11">
    <source>
        <dbReference type="PROSITE" id="PS51846"/>
    </source>
</evidence>
<evidence type="ECO:0000256" key="3">
    <source>
        <dbReference type="ARBA" id="ARBA00022737"/>
    </source>
</evidence>
<dbReference type="SUPFAM" id="SSF56176">
    <property type="entry name" value="FAD-binding/transporter-associated domain-like"/>
    <property type="match status" value="1"/>
</dbReference>
<dbReference type="InterPro" id="IPR046342">
    <property type="entry name" value="CBS_dom_sf"/>
</dbReference>
<dbReference type="EMBL" id="CP073100">
    <property type="protein sequence ID" value="QUE50504.1"/>
    <property type="molecule type" value="Genomic_DNA"/>
</dbReference>
<evidence type="ECO:0000256" key="1">
    <source>
        <dbReference type="ARBA" id="ARBA00004141"/>
    </source>
</evidence>
<accession>A0A975IYU4</accession>
<dbReference type="SUPFAM" id="SSF54631">
    <property type="entry name" value="CBS-domain pair"/>
    <property type="match status" value="1"/>
</dbReference>
<evidence type="ECO:0000256" key="4">
    <source>
        <dbReference type="ARBA" id="ARBA00022989"/>
    </source>
</evidence>
<keyword evidence="6 8" id="KW-0472">Membrane</keyword>
<dbReference type="Gene3D" id="3.30.465.10">
    <property type="match status" value="1"/>
</dbReference>
<keyword evidence="2 8" id="KW-0812">Transmembrane</keyword>
<evidence type="ECO:0000256" key="5">
    <source>
        <dbReference type="ARBA" id="ARBA00023122"/>
    </source>
</evidence>
<dbReference type="InterPro" id="IPR005170">
    <property type="entry name" value="Transptr-assoc_dom"/>
</dbReference>
<evidence type="ECO:0000256" key="8">
    <source>
        <dbReference type="PROSITE-ProRule" id="PRU01193"/>
    </source>
</evidence>
<feature type="transmembrane region" description="Helical" evidence="9">
    <location>
        <begin position="99"/>
        <end position="119"/>
    </location>
</feature>
<feature type="domain" description="CNNM transmembrane" evidence="11">
    <location>
        <begin position="1"/>
        <end position="196"/>
    </location>
</feature>
<dbReference type="GO" id="GO:0005886">
    <property type="term" value="C:plasma membrane"/>
    <property type="evidence" value="ECO:0007669"/>
    <property type="project" value="TreeGrafter"/>
</dbReference>
<evidence type="ECO:0000256" key="9">
    <source>
        <dbReference type="SAM" id="Phobius"/>
    </source>
</evidence>
<keyword evidence="4 8" id="KW-1133">Transmembrane helix</keyword>
<organism evidence="12 13">
    <name type="scientific">Luteolibacter ambystomatis</name>
    <dbReference type="NCBI Taxonomy" id="2824561"/>
    <lineage>
        <taxon>Bacteria</taxon>
        <taxon>Pseudomonadati</taxon>
        <taxon>Verrucomicrobiota</taxon>
        <taxon>Verrucomicrobiia</taxon>
        <taxon>Verrucomicrobiales</taxon>
        <taxon>Verrucomicrobiaceae</taxon>
        <taxon>Luteolibacter</taxon>
    </lineage>
</organism>
<dbReference type="RefSeq" id="WP_211630644.1">
    <property type="nucleotide sequence ID" value="NZ_CP073100.1"/>
</dbReference>
<gene>
    <name evidence="12" type="ORF">KBB96_16770</name>
</gene>
<keyword evidence="13" id="KW-1185">Reference proteome</keyword>
<dbReference type="PANTHER" id="PTHR22777">
    <property type="entry name" value="HEMOLYSIN-RELATED"/>
    <property type="match status" value="1"/>
</dbReference>
<dbReference type="InterPro" id="IPR002550">
    <property type="entry name" value="CNNM"/>
</dbReference>
<evidence type="ECO:0000313" key="13">
    <source>
        <dbReference type="Proteomes" id="UP000676169"/>
    </source>
</evidence>
<keyword evidence="3" id="KW-0677">Repeat</keyword>
<proteinExistence type="predicted"/>
<dbReference type="InterPro" id="IPR016169">
    <property type="entry name" value="FAD-bd_PCMH_sub2"/>
</dbReference>
<dbReference type="KEGG" id="lamb:KBB96_16770"/>
<reference evidence="12" key="1">
    <citation type="submission" date="2021-04" db="EMBL/GenBank/DDBJ databases">
        <title>Luteolibacter sp. 32A isolated from the skin of an Anderson's salamander (Ambystoma andersonii).</title>
        <authorList>
            <person name="Spergser J."/>
            <person name="Busse H.-J."/>
        </authorList>
    </citation>
    <scope>NUCLEOTIDE SEQUENCE</scope>
    <source>
        <strain evidence="12">32A</strain>
    </source>
</reference>
<name>A0A975IYU4_9BACT</name>
<dbReference type="InterPro" id="IPR044751">
    <property type="entry name" value="Ion_transp-like_CBS"/>
</dbReference>
<dbReference type="Pfam" id="PF01595">
    <property type="entry name" value="CNNM"/>
    <property type="match status" value="1"/>
</dbReference>
<feature type="domain" description="CBS" evidence="10">
    <location>
        <begin position="279"/>
        <end position="336"/>
    </location>
</feature>
<dbReference type="SMART" id="SM01091">
    <property type="entry name" value="CorC_HlyC"/>
    <property type="match status" value="1"/>
</dbReference>
<dbReference type="GO" id="GO:0050660">
    <property type="term" value="F:flavin adenine dinucleotide binding"/>
    <property type="evidence" value="ECO:0007669"/>
    <property type="project" value="InterPro"/>
</dbReference>
<keyword evidence="5 7" id="KW-0129">CBS domain</keyword>
<dbReference type="Pfam" id="PF03471">
    <property type="entry name" value="CorC_HlyC"/>
    <property type="match status" value="1"/>
</dbReference>
<dbReference type="Gene3D" id="3.10.580.10">
    <property type="entry name" value="CBS-domain"/>
    <property type="match status" value="1"/>
</dbReference>
<evidence type="ECO:0000256" key="2">
    <source>
        <dbReference type="ARBA" id="ARBA00022692"/>
    </source>
</evidence>
<evidence type="ECO:0000259" key="10">
    <source>
        <dbReference type="PROSITE" id="PS51371"/>
    </source>
</evidence>
<evidence type="ECO:0000256" key="6">
    <source>
        <dbReference type="ARBA" id="ARBA00023136"/>
    </source>
</evidence>
<dbReference type="CDD" id="cd04590">
    <property type="entry name" value="CBS_pair_CorC_HlyC_assoc"/>
    <property type="match status" value="1"/>
</dbReference>
<dbReference type="AlphaFoldDB" id="A0A975IYU4"/>
<dbReference type="InterPro" id="IPR000644">
    <property type="entry name" value="CBS_dom"/>
</dbReference>
<sequence length="426" mass="45791">MSPWLPALAILFLIALNAFLSLVEIALVLCRESKLKADEEGAEDALLLLRAPENTLSSAQAVITLAIVLTGAFASEGLAAPLATAASGWFHGAAWVGPVARLLVVPAVAGSVLLFGALVPKRIGLAHPEAVLRFTAGTVRKWTALIAPLARLFGQTADGIVAVLQIQPAAADTVSEEDVKQIVREGGKSGALLPEESEMVEAVLGLDSLRVRELMTPRGDIVWLDVAAPVNHSFDLMLASGHTRFPLHEGRRDNVLGVVFIQDVFIAQRTGGTVDLKALARPALMVPPTQPVIRLLETFRTSGSTFALVSDEFGGICGIITMQDAVEAIIGDFQDSPDTEPAIVERKDGSWLVDASIYFDDFIERFPDFPGQGANERHYVTLNGFILQKLDHMPTTGETLEAGPFRIEVLDLDRNRVDKVLVTRVA</sequence>
<dbReference type="Pfam" id="PF00571">
    <property type="entry name" value="CBS"/>
    <property type="match status" value="2"/>
</dbReference>
<dbReference type="InterPro" id="IPR036318">
    <property type="entry name" value="FAD-bd_PCMH-like_sf"/>
</dbReference>
<evidence type="ECO:0000256" key="7">
    <source>
        <dbReference type="PROSITE-ProRule" id="PRU00703"/>
    </source>
</evidence>
<evidence type="ECO:0000313" key="12">
    <source>
        <dbReference type="EMBL" id="QUE50504.1"/>
    </source>
</evidence>
<dbReference type="PROSITE" id="PS51371">
    <property type="entry name" value="CBS"/>
    <property type="match status" value="2"/>
</dbReference>
<dbReference type="PROSITE" id="PS51846">
    <property type="entry name" value="CNNM"/>
    <property type="match status" value="1"/>
</dbReference>
<dbReference type="PANTHER" id="PTHR22777:SF17">
    <property type="entry name" value="UPF0053 PROTEIN SLL0260"/>
    <property type="match status" value="1"/>
</dbReference>
<feature type="transmembrane region" description="Helical" evidence="9">
    <location>
        <begin position="6"/>
        <end position="29"/>
    </location>
</feature>